<dbReference type="SFLD" id="SFLDF00471">
    <property type="entry name" value="Pyruvoyl-dependent_arginine_de"/>
    <property type="match status" value="1"/>
</dbReference>
<evidence type="ECO:0000256" key="6">
    <source>
        <dbReference type="ARBA" id="ARBA00023239"/>
    </source>
</evidence>
<evidence type="ECO:0000256" key="1">
    <source>
        <dbReference type="ARBA" id="ARBA00001928"/>
    </source>
</evidence>
<dbReference type="SUPFAM" id="SSF56271">
    <property type="entry name" value="Pyruvoyl-dependent histidine and arginine decarboxylases"/>
    <property type="match status" value="1"/>
</dbReference>
<dbReference type="EC" id="4.1.1.19" evidence="3"/>
<comment type="similarity">
    <text evidence="2">Belongs to the pyruvoyl-dependent arginine decarboxylase family.</text>
</comment>
<proteinExistence type="inferred from homology"/>
<reference evidence="10" key="2">
    <citation type="journal article" date="2010" name="Stand. Genomic Sci.">
        <title>Complete genome sequence of Thermaerobacter marianensis type strain (7p75aT).</title>
        <authorList>
            <person name="Han C."/>
            <person name="Gu W."/>
            <person name="Zhang X."/>
            <person name="Lapidus A."/>
            <person name="Nolan M."/>
            <person name="Copeland A."/>
            <person name="Lucas S."/>
            <person name="Glavina Del Rio T."/>
            <person name="Tice H."/>
            <person name="Cheng J."/>
            <person name="Tapia R."/>
            <person name="Goodwin L."/>
            <person name="Pitluck S."/>
            <person name="Pagani I."/>
            <person name="Ivanova N."/>
            <person name="Mavromatis K."/>
            <person name="Mikhailova N."/>
            <person name="Pati A."/>
            <person name="Chen A."/>
            <person name="Palaniappan K."/>
            <person name="Land M."/>
            <person name="Hauser L."/>
            <person name="Chang Y."/>
            <person name="Jeffries C."/>
            <person name="Schneider S."/>
            <person name="Rohde M."/>
            <person name="Goker M."/>
            <person name="Pukall R."/>
            <person name="Woyke T."/>
            <person name="Bristow J."/>
            <person name="Eisen J."/>
            <person name="Markowitz V."/>
            <person name="Hugenholtz P."/>
            <person name="Kyrpides N."/>
            <person name="Klenk H."/>
            <person name="Detter J."/>
        </authorList>
    </citation>
    <scope>NUCLEOTIDE SEQUENCE [LARGE SCALE GENOMIC DNA]</scope>
    <source>
        <strain evidence="10">ATCC 700841 / DSM 12885 / JCM 10246 / 7p75a</strain>
    </source>
</reference>
<organism evidence="9 10">
    <name type="scientific">Thermaerobacter marianensis (strain ATCC 700841 / DSM 12885 / JCM 10246 / 7p75a)</name>
    <dbReference type="NCBI Taxonomy" id="644966"/>
    <lineage>
        <taxon>Bacteria</taxon>
        <taxon>Bacillati</taxon>
        <taxon>Bacillota</taxon>
        <taxon>Clostridia</taxon>
        <taxon>Eubacteriales</taxon>
        <taxon>Clostridiales Family XVII. Incertae Sedis</taxon>
        <taxon>Thermaerobacter</taxon>
    </lineage>
</organism>
<dbReference type="InterPro" id="IPR016105">
    <property type="entry name" value="Pyr-dep_his/arg-deCO2ase_sand"/>
</dbReference>
<dbReference type="HOGENOM" id="CLU_114389_2_0_9"/>
<dbReference type="Gene3D" id="3.30.60.30">
    <property type="match status" value="1"/>
</dbReference>
<evidence type="ECO:0000256" key="5">
    <source>
        <dbReference type="ARBA" id="ARBA00022793"/>
    </source>
</evidence>
<dbReference type="Proteomes" id="UP000008915">
    <property type="component" value="Chromosome"/>
</dbReference>
<name>E6SMA1_THEM7</name>
<dbReference type="InterPro" id="IPR002724">
    <property type="entry name" value="Pyruvoyl-dep_arg_deCO2ase"/>
</dbReference>
<dbReference type="Gene3D" id="3.50.20.10">
    <property type="entry name" value="Pyruvoyl-Dependent Histidine Decarboxylase, subunit B"/>
    <property type="match status" value="1"/>
</dbReference>
<evidence type="ECO:0000313" key="10">
    <source>
        <dbReference type="Proteomes" id="UP000008915"/>
    </source>
</evidence>
<evidence type="ECO:0000256" key="7">
    <source>
        <dbReference type="ARBA" id="ARBA00023317"/>
    </source>
</evidence>
<reference evidence="9 10" key="1">
    <citation type="journal article" date="2010" name="Stand. Genomic Sci.">
        <title>Complete genome sequence of Thermaerobacter marianensis type strain (7p75a).</title>
        <authorList>
            <person name="Han C."/>
            <person name="Gu W."/>
            <person name="Zhang X."/>
            <person name="Lapidus A."/>
            <person name="Nolan M."/>
            <person name="Copeland A."/>
            <person name="Lucas S."/>
            <person name="Del Rio T.G."/>
            <person name="Tice H."/>
            <person name="Cheng J.F."/>
            <person name="Tapia R."/>
            <person name="Goodwin L."/>
            <person name="Pitluck S."/>
            <person name="Pagani I."/>
            <person name="Ivanova N."/>
            <person name="Mavromatis K."/>
            <person name="Mikhailova N."/>
            <person name="Pati A."/>
            <person name="Chen A."/>
            <person name="Palaniappan K."/>
            <person name="Land M."/>
            <person name="Hauser L."/>
            <person name="Chang Y.J."/>
            <person name="Jeffries C.D."/>
            <person name="Schneider S."/>
            <person name="Rohde M."/>
            <person name="Goker M."/>
            <person name="Pukall R."/>
            <person name="Woyke T."/>
            <person name="Bristow J."/>
            <person name="Eisen J.A."/>
            <person name="Markowitz V."/>
            <person name="Hugenholtz P."/>
            <person name="Kyrpides N.C."/>
            <person name="Klenk H.P."/>
            <person name="Detter J.C."/>
        </authorList>
    </citation>
    <scope>NUCLEOTIDE SEQUENCE [LARGE SCALE GENOMIC DNA]</scope>
    <source>
        <strain evidence="10">ATCC 700841 / DSM 12885 / JCM 10246 / 7p75a</strain>
    </source>
</reference>
<evidence type="ECO:0000256" key="2">
    <source>
        <dbReference type="ARBA" id="ARBA00008611"/>
    </source>
</evidence>
<dbReference type="EMBL" id="CP002344">
    <property type="protein sequence ID" value="ADU51460.1"/>
    <property type="molecule type" value="Genomic_DNA"/>
</dbReference>
<dbReference type="InterPro" id="IPR016104">
    <property type="entry name" value="Pyr-dep_his/arg-deCO2ase"/>
</dbReference>
<evidence type="ECO:0000256" key="8">
    <source>
        <dbReference type="ARBA" id="ARBA00049309"/>
    </source>
</evidence>
<dbReference type="PANTHER" id="PTHR40438:SF1">
    <property type="entry name" value="PYRUVOYL-DEPENDENT ARGININE DECARBOXYLASE"/>
    <property type="match status" value="1"/>
</dbReference>
<dbReference type="GO" id="GO:0008792">
    <property type="term" value="F:arginine decarboxylase activity"/>
    <property type="evidence" value="ECO:0007669"/>
    <property type="project" value="UniProtKB-EC"/>
</dbReference>
<dbReference type="NCBIfam" id="TIGR00286">
    <property type="entry name" value="pyruvoyl-dependent arginine decarboxylase"/>
    <property type="match status" value="1"/>
</dbReference>
<comment type="catalytic activity">
    <reaction evidence="8">
        <text>L-arginine + H(+) = agmatine + CO2</text>
        <dbReference type="Rhea" id="RHEA:17641"/>
        <dbReference type="ChEBI" id="CHEBI:15378"/>
        <dbReference type="ChEBI" id="CHEBI:16526"/>
        <dbReference type="ChEBI" id="CHEBI:32682"/>
        <dbReference type="ChEBI" id="CHEBI:58145"/>
        <dbReference type="EC" id="4.1.1.19"/>
    </reaction>
</comment>
<evidence type="ECO:0000256" key="3">
    <source>
        <dbReference type="ARBA" id="ARBA00012426"/>
    </source>
</evidence>
<accession>E6SMA1</accession>
<dbReference type="GO" id="GO:0006527">
    <property type="term" value="P:L-arginine catabolic process"/>
    <property type="evidence" value="ECO:0007669"/>
    <property type="project" value="InterPro"/>
</dbReference>
<dbReference type="Pfam" id="PF01862">
    <property type="entry name" value="PvlArgDC"/>
    <property type="match status" value="1"/>
</dbReference>
<dbReference type="KEGG" id="tmr:Tmar_1347"/>
<dbReference type="eggNOG" id="COG1945">
    <property type="taxonomic scope" value="Bacteria"/>
</dbReference>
<dbReference type="SFLD" id="SFLDG01170">
    <property type="entry name" value="Pyruvoyl-dependent_arginine_de"/>
    <property type="match status" value="1"/>
</dbReference>
<dbReference type="PANTHER" id="PTHR40438">
    <property type="entry name" value="PYRUVOYL-DEPENDENT ARGININE DECARBOXYLASE"/>
    <property type="match status" value="1"/>
</dbReference>
<evidence type="ECO:0000256" key="4">
    <source>
        <dbReference type="ARBA" id="ARBA00014727"/>
    </source>
</evidence>
<keyword evidence="10" id="KW-1185">Reference proteome</keyword>
<comment type="cofactor">
    <cofactor evidence="1">
        <name>pyruvate</name>
        <dbReference type="ChEBI" id="CHEBI:15361"/>
    </cofactor>
</comment>
<keyword evidence="6 9" id="KW-0456">Lyase</keyword>
<keyword evidence="5" id="KW-0210">Decarboxylase</keyword>
<evidence type="ECO:0000313" key="9">
    <source>
        <dbReference type="EMBL" id="ADU51460.1"/>
    </source>
</evidence>
<protein>
    <recommendedName>
        <fullName evidence="4">Pyruvoyl-dependent arginine decarboxylase AaxB</fullName>
        <ecNumber evidence="3">4.1.1.19</ecNumber>
    </recommendedName>
</protein>
<dbReference type="HAMAP" id="MF_01404">
    <property type="entry name" value="PvlArgDC"/>
    <property type="match status" value="1"/>
</dbReference>
<keyword evidence="7" id="KW-0670">Pyruvate</keyword>
<sequence>MAMLPIPNRFALVTGRAEGETPLTAFDAALLDAGVANVNLVKVSSILPPGAKALERLVLPPGALVPIAYGRLVSAEPGTRIAAAVAVGRDDPGRFGMIMEHTAYASASEVEAAIRRMVEESFTIRGGRPREILVRAVEHVVERCGCVFAGCVLWYGP</sequence>
<dbReference type="STRING" id="644966.Tmar_1347"/>
<dbReference type="AlphaFoldDB" id="E6SMA1"/>
<dbReference type="SFLD" id="SFLDS00055">
    <property type="entry name" value="Pyruvoyl-Dependent_Histidine/A"/>
    <property type="match status" value="1"/>
</dbReference>
<gene>
    <name evidence="9" type="ordered locus">Tmar_1347</name>
</gene>